<name>A0ABP0QNK5_9DINO</name>
<gene>
    <name evidence="1" type="ORF">SCF082_LOCUS42200</name>
    <name evidence="2" type="ORF">SCF082_LOCUS43206</name>
</gene>
<evidence type="ECO:0000313" key="2">
    <source>
        <dbReference type="EMBL" id="CAK9091759.1"/>
    </source>
</evidence>
<proteinExistence type="predicted"/>
<comment type="caution">
    <text evidence="1">The sequence shown here is derived from an EMBL/GenBank/DDBJ whole genome shotgun (WGS) entry which is preliminary data.</text>
</comment>
<feature type="non-terminal residue" evidence="1">
    <location>
        <position position="1"/>
    </location>
</feature>
<dbReference type="EMBL" id="CAXAMM010040226">
    <property type="protein sequence ID" value="CAK9091759.1"/>
    <property type="molecule type" value="Genomic_DNA"/>
</dbReference>
<organism evidence="1 3">
    <name type="scientific">Durusdinium trenchii</name>
    <dbReference type="NCBI Taxonomy" id="1381693"/>
    <lineage>
        <taxon>Eukaryota</taxon>
        <taxon>Sar</taxon>
        <taxon>Alveolata</taxon>
        <taxon>Dinophyceae</taxon>
        <taxon>Suessiales</taxon>
        <taxon>Symbiodiniaceae</taxon>
        <taxon>Durusdinium</taxon>
    </lineage>
</organism>
<dbReference type="Proteomes" id="UP001642464">
    <property type="component" value="Unassembled WGS sequence"/>
</dbReference>
<keyword evidence="3" id="KW-1185">Reference proteome</keyword>
<evidence type="ECO:0000313" key="3">
    <source>
        <dbReference type="Proteomes" id="UP001642464"/>
    </source>
</evidence>
<dbReference type="EMBL" id="CAXAMM010039845">
    <property type="protein sequence ID" value="CAK9089435.1"/>
    <property type="molecule type" value="Genomic_DNA"/>
</dbReference>
<accession>A0ABP0QNK5</accession>
<evidence type="ECO:0000313" key="1">
    <source>
        <dbReference type="EMBL" id="CAK9089435.1"/>
    </source>
</evidence>
<sequence>VNGIFERAPYAFNVSYDNLQEEQTYPVIVELDNAYSKVANISYFAEDLNLDNLEGSIEWDHPDEYSKVLVYQVKLQDAAGGSDLLLRANLVQESTNGATLDFSVSDLILIDLDLDEGVFLGGSGSFLRNHRL</sequence>
<reference evidence="1 3" key="1">
    <citation type="submission" date="2024-02" db="EMBL/GenBank/DDBJ databases">
        <authorList>
            <person name="Chen Y."/>
            <person name="Shah S."/>
            <person name="Dougan E. K."/>
            <person name="Thang M."/>
            <person name="Chan C."/>
        </authorList>
    </citation>
    <scope>NUCLEOTIDE SEQUENCE [LARGE SCALE GENOMIC DNA]</scope>
</reference>
<protein>
    <submittedName>
        <fullName evidence="1">Uncharacterized protein</fullName>
    </submittedName>
</protein>